<evidence type="ECO:0000313" key="3">
    <source>
        <dbReference type="EMBL" id="MBB5107995.1"/>
    </source>
</evidence>
<protein>
    <submittedName>
        <fullName evidence="3">Acyl-CoA reductase-like NAD-dependent aldehyde dehydrogenase</fullName>
    </submittedName>
    <submittedName>
        <fullName evidence="4">Aldehyde dehydrogenase family protein</fullName>
    </submittedName>
</protein>
<evidence type="ECO:0000313" key="6">
    <source>
        <dbReference type="Proteomes" id="UP000549009"/>
    </source>
</evidence>
<feature type="domain" description="Aldehyde dehydrogenase" evidence="2">
    <location>
        <begin position="103"/>
        <end position="391"/>
    </location>
</feature>
<dbReference type="KEGG" id="sspb:CP982_00235"/>
<dbReference type="Gene3D" id="3.40.309.10">
    <property type="entry name" value="Aldehyde Dehydrogenase, Chain A, domain 2"/>
    <property type="match status" value="1"/>
</dbReference>
<dbReference type="SUPFAM" id="SSF53720">
    <property type="entry name" value="ALDH-like"/>
    <property type="match status" value="1"/>
</dbReference>
<dbReference type="GO" id="GO:0016620">
    <property type="term" value="F:oxidoreductase activity, acting on the aldehyde or oxo group of donors, NAD or NADP as acceptor"/>
    <property type="evidence" value="ECO:0007669"/>
    <property type="project" value="InterPro"/>
</dbReference>
<accession>A0A5P2WYW0</accession>
<dbReference type="InterPro" id="IPR016162">
    <property type="entry name" value="Ald_DH_N"/>
</dbReference>
<dbReference type="Proteomes" id="UP000326505">
    <property type="component" value="Chromosome"/>
</dbReference>
<dbReference type="InterPro" id="IPR015590">
    <property type="entry name" value="Aldehyde_DH_dom"/>
</dbReference>
<gene>
    <name evidence="4" type="ORF">CP982_00235</name>
    <name evidence="3" type="ORF">FHS40_007116</name>
</gene>
<reference evidence="4 5" key="1">
    <citation type="submission" date="2017-09" db="EMBL/GenBank/DDBJ databases">
        <authorList>
            <person name="Lee N."/>
            <person name="Cho B.-K."/>
        </authorList>
    </citation>
    <scope>NUCLEOTIDE SEQUENCE [LARGE SCALE GENOMIC DNA]</scope>
    <source>
        <strain evidence="4 5">ATCC 27465</strain>
    </source>
</reference>
<keyword evidence="1" id="KW-0560">Oxidoreductase</keyword>
<dbReference type="Gene3D" id="3.40.605.10">
    <property type="entry name" value="Aldehyde Dehydrogenase, Chain A, domain 1"/>
    <property type="match status" value="1"/>
</dbReference>
<dbReference type="RefSeq" id="WP_150508578.1">
    <property type="nucleotide sequence ID" value="NZ_BMSQ01000032.1"/>
</dbReference>
<evidence type="ECO:0000313" key="5">
    <source>
        <dbReference type="Proteomes" id="UP000326505"/>
    </source>
</evidence>
<proteinExistence type="predicted"/>
<dbReference type="Pfam" id="PF00171">
    <property type="entry name" value="Aldedh"/>
    <property type="match status" value="1"/>
</dbReference>
<keyword evidence="6" id="KW-1185">Reference proteome</keyword>
<sequence length="459" mass="48081">MTPPVTAPPAVVRLNPVIAGSEVDSRDTAELTGVDGQVVAEVGLAPRLLAQAAVQRVRAHAGAPAPAAELFAAAGELFATAALDGESPAEYQRRVAAATGSPRAAVERATASIRAALARIEDLNSAELPAPFAEGGFARHWVPRGKVLAVVVPNNHPEPNVTWVRALSLGYSVLLRPGSKDPFTPRRLTAALLRAGLPPHRLAFLPGGHDLGDHLLDQADLGIVYGGPDAAARYGNRRDILVRGPGRSKALVDAASAAALPDSLTRWIADDGGVRCNNISAVLTSGDAGELADALARRLAALDVHPVTSAKALLPATTKTNAEALAPYLADLAAQGTDHSSALYPDGPLSVLPDTSVVLRPLVISVDDPHHALLGTELPFPFVVVAPWREEHGTAPLRDSLVVSLNGRHTRLAEELLREPSVRKVTTGDVRPWLSRPELPHDGSLAGFLLEPKALIHAT</sequence>
<evidence type="ECO:0000259" key="2">
    <source>
        <dbReference type="Pfam" id="PF00171"/>
    </source>
</evidence>
<organism evidence="4 5">
    <name type="scientific">Streptomyces spectabilis</name>
    <dbReference type="NCBI Taxonomy" id="68270"/>
    <lineage>
        <taxon>Bacteria</taxon>
        <taxon>Bacillati</taxon>
        <taxon>Actinomycetota</taxon>
        <taxon>Actinomycetes</taxon>
        <taxon>Kitasatosporales</taxon>
        <taxon>Streptomycetaceae</taxon>
        <taxon>Streptomyces</taxon>
    </lineage>
</organism>
<reference evidence="3 6" key="2">
    <citation type="submission" date="2020-08" db="EMBL/GenBank/DDBJ databases">
        <title>Genomic Encyclopedia of Type Strains, Phase III (KMG-III): the genomes of soil and plant-associated and newly described type strains.</title>
        <authorList>
            <person name="Whitman W."/>
        </authorList>
    </citation>
    <scope>NUCLEOTIDE SEQUENCE [LARGE SCALE GENOMIC DNA]</scope>
    <source>
        <strain evidence="3 6">CECT 3146</strain>
    </source>
</reference>
<evidence type="ECO:0000313" key="4">
    <source>
        <dbReference type="EMBL" id="QEV57361.1"/>
    </source>
</evidence>
<dbReference type="Proteomes" id="UP000549009">
    <property type="component" value="Unassembled WGS sequence"/>
</dbReference>
<dbReference type="EMBL" id="CP023690">
    <property type="protein sequence ID" value="QEV57361.1"/>
    <property type="molecule type" value="Genomic_DNA"/>
</dbReference>
<evidence type="ECO:0000256" key="1">
    <source>
        <dbReference type="ARBA" id="ARBA00023002"/>
    </source>
</evidence>
<dbReference type="InterPro" id="IPR016161">
    <property type="entry name" value="Ald_DH/histidinol_DH"/>
</dbReference>
<name>A0A5P2WYW0_STRST</name>
<dbReference type="OrthoDB" id="229416at2"/>
<dbReference type="AlphaFoldDB" id="A0A5P2WYW0"/>
<dbReference type="InterPro" id="IPR016163">
    <property type="entry name" value="Ald_DH_C"/>
</dbReference>
<dbReference type="EMBL" id="JACHJD010000016">
    <property type="protein sequence ID" value="MBB5107995.1"/>
    <property type="molecule type" value="Genomic_DNA"/>
</dbReference>